<sequence length="23" mass="2613">MYIAEGGILLICTSRCYLHKQSI</sequence>
<organism evidence="1">
    <name type="scientific">Arundo donax</name>
    <name type="common">Giant reed</name>
    <name type="synonym">Donax arundinaceus</name>
    <dbReference type="NCBI Taxonomy" id="35708"/>
    <lineage>
        <taxon>Eukaryota</taxon>
        <taxon>Viridiplantae</taxon>
        <taxon>Streptophyta</taxon>
        <taxon>Embryophyta</taxon>
        <taxon>Tracheophyta</taxon>
        <taxon>Spermatophyta</taxon>
        <taxon>Magnoliopsida</taxon>
        <taxon>Liliopsida</taxon>
        <taxon>Poales</taxon>
        <taxon>Poaceae</taxon>
        <taxon>PACMAD clade</taxon>
        <taxon>Arundinoideae</taxon>
        <taxon>Arundineae</taxon>
        <taxon>Arundo</taxon>
    </lineage>
</organism>
<reference evidence="1" key="2">
    <citation type="journal article" date="2015" name="Data Brief">
        <title>Shoot transcriptome of the giant reed, Arundo donax.</title>
        <authorList>
            <person name="Barrero R.A."/>
            <person name="Guerrero F.D."/>
            <person name="Moolhuijzen P."/>
            <person name="Goolsby J.A."/>
            <person name="Tidwell J."/>
            <person name="Bellgard S.E."/>
            <person name="Bellgard M.I."/>
        </authorList>
    </citation>
    <scope>NUCLEOTIDE SEQUENCE</scope>
    <source>
        <tissue evidence="1">Shoot tissue taken approximately 20 cm above the soil surface</tissue>
    </source>
</reference>
<reference evidence="1" key="1">
    <citation type="submission" date="2014-09" db="EMBL/GenBank/DDBJ databases">
        <authorList>
            <person name="Magalhaes I.L.F."/>
            <person name="Oliveira U."/>
            <person name="Santos F.R."/>
            <person name="Vidigal T.H.D.A."/>
            <person name="Brescovit A.D."/>
            <person name="Santos A.J."/>
        </authorList>
    </citation>
    <scope>NUCLEOTIDE SEQUENCE</scope>
    <source>
        <tissue evidence="1">Shoot tissue taken approximately 20 cm above the soil surface</tissue>
    </source>
</reference>
<accession>A0A0A8XZ93</accession>
<proteinExistence type="predicted"/>
<protein>
    <submittedName>
        <fullName evidence="1">Uncharacterized protein</fullName>
    </submittedName>
</protein>
<evidence type="ECO:0000313" key="1">
    <source>
        <dbReference type="EMBL" id="JAD19161.1"/>
    </source>
</evidence>
<dbReference type="EMBL" id="GBRH01278734">
    <property type="protein sequence ID" value="JAD19161.1"/>
    <property type="molecule type" value="Transcribed_RNA"/>
</dbReference>
<dbReference type="AlphaFoldDB" id="A0A0A8XZ93"/>
<name>A0A0A8XZ93_ARUDO</name>